<dbReference type="Pfam" id="PF20316">
    <property type="entry name" value="DUF6612"/>
    <property type="match status" value="1"/>
</dbReference>
<proteinExistence type="predicted"/>
<evidence type="ECO:0000313" key="2">
    <source>
        <dbReference type="Proteomes" id="UP001296943"/>
    </source>
</evidence>
<protein>
    <submittedName>
        <fullName evidence="1">Uncharacterized protein</fullName>
    </submittedName>
</protein>
<accession>A0ABS2N2P3</accession>
<evidence type="ECO:0000313" key="1">
    <source>
        <dbReference type="EMBL" id="MBM7572372.1"/>
    </source>
</evidence>
<gene>
    <name evidence="1" type="ORF">JOC48_002875</name>
</gene>
<name>A0ABS2N2P3_9BACI</name>
<dbReference type="RefSeq" id="WP_204500718.1">
    <property type="nucleotide sequence ID" value="NZ_JAFBDR010000016.1"/>
</dbReference>
<dbReference type="EMBL" id="JAFBDR010000016">
    <property type="protein sequence ID" value="MBM7572372.1"/>
    <property type="molecule type" value="Genomic_DNA"/>
</dbReference>
<reference evidence="1 2" key="1">
    <citation type="submission" date="2021-01" db="EMBL/GenBank/DDBJ databases">
        <title>Genomic Encyclopedia of Type Strains, Phase IV (KMG-IV): sequencing the most valuable type-strain genomes for metagenomic binning, comparative biology and taxonomic classification.</title>
        <authorList>
            <person name="Goeker M."/>
        </authorList>
    </citation>
    <scope>NUCLEOTIDE SEQUENCE [LARGE SCALE GENOMIC DNA]</scope>
    <source>
        <strain evidence="1 2">DSM 23711</strain>
    </source>
</reference>
<dbReference type="Proteomes" id="UP001296943">
    <property type="component" value="Unassembled WGS sequence"/>
</dbReference>
<comment type="caution">
    <text evidence="1">The sequence shown here is derived from an EMBL/GenBank/DDBJ whole genome shotgun (WGS) entry which is preliminary data.</text>
</comment>
<sequence length="52" mass="6093">MKKETFLAESMKMVMDFTMTIEAQATVDYIIDSYNEIEEITLPEKAHSYKNI</sequence>
<organism evidence="1 2">
    <name type="scientific">Aquibacillus albus</name>
    <dbReference type="NCBI Taxonomy" id="1168171"/>
    <lineage>
        <taxon>Bacteria</taxon>
        <taxon>Bacillati</taxon>
        <taxon>Bacillota</taxon>
        <taxon>Bacilli</taxon>
        <taxon>Bacillales</taxon>
        <taxon>Bacillaceae</taxon>
        <taxon>Aquibacillus</taxon>
    </lineage>
</organism>
<dbReference type="InterPro" id="IPR046720">
    <property type="entry name" value="DUF6612"/>
</dbReference>
<keyword evidence="2" id="KW-1185">Reference proteome</keyword>